<keyword evidence="2" id="KW-1185">Reference proteome</keyword>
<dbReference type="Gene3D" id="3.30.530.20">
    <property type="match status" value="1"/>
</dbReference>
<sequence length="149" mass="16767">MPYFEIVTAVAAPPERVFEACLDVEAHTQSMAASSERAVGGRTRGGLSLGDTVTFEARHFGLTWRLTARVTSYDPPRCFVDEQEAGPFKRWLHSHYFEPDGTGGTVMRDVIDFASPFGLLGRIADRTVLRWYMPRLIRTRNAYLANALR</sequence>
<dbReference type="SUPFAM" id="SSF55961">
    <property type="entry name" value="Bet v1-like"/>
    <property type="match status" value="1"/>
</dbReference>
<comment type="caution">
    <text evidence="1">The sequence shown here is derived from an EMBL/GenBank/DDBJ whole genome shotgun (WGS) entry which is preliminary data.</text>
</comment>
<evidence type="ECO:0000313" key="2">
    <source>
        <dbReference type="Proteomes" id="UP001553843"/>
    </source>
</evidence>
<proteinExistence type="predicted"/>
<organism evidence="1 2">
    <name type="scientific">Streptomyces huasconensis</name>
    <dbReference type="NCBI Taxonomy" id="1854574"/>
    <lineage>
        <taxon>Bacteria</taxon>
        <taxon>Bacillati</taxon>
        <taxon>Actinomycetota</taxon>
        <taxon>Actinomycetes</taxon>
        <taxon>Kitasatosporales</taxon>
        <taxon>Streptomycetaceae</taxon>
        <taxon>Streptomyces</taxon>
    </lineage>
</organism>
<dbReference type="EMBL" id="JBEYRS010000002">
    <property type="protein sequence ID" value="MEW2361689.1"/>
    <property type="molecule type" value="Genomic_DNA"/>
</dbReference>
<evidence type="ECO:0000313" key="1">
    <source>
        <dbReference type="EMBL" id="MEW2361689.1"/>
    </source>
</evidence>
<dbReference type="CDD" id="cd07820">
    <property type="entry name" value="SRPBCC_3"/>
    <property type="match status" value="1"/>
</dbReference>
<dbReference type="Proteomes" id="UP001553843">
    <property type="component" value="Unassembled WGS sequence"/>
</dbReference>
<name>A0ABV3LQF6_9ACTN</name>
<dbReference type="RefSeq" id="WP_359775519.1">
    <property type="nucleotide sequence ID" value="NZ_JBEYRR010000002.1"/>
</dbReference>
<gene>
    <name evidence="1" type="ORF">AB0887_06895</name>
</gene>
<accession>A0ABV3LQF6</accession>
<protein>
    <submittedName>
        <fullName evidence="1">SRPBCC family protein</fullName>
    </submittedName>
</protein>
<dbReference type="InterPro" id="IPR023393">
    <property type="entry name" value="START-like_dom_sf"/>
</dbReference>
<reference evidence="1 2" key="1">
    <citation type="submission" date="2024-06" db="EMBL/GenBank/DDBJ databases">
        <title>The Natural Products Discovery Center: Release of the First 8490 Sequenced Strains for Exploring Actinobacteria Biosynthetic Diversity.</title>
        <authorList>
            <person name="Kalkreuter E."/>
            <person name="Kautsar S.A."/>
            <person name="Yang D."/>
            <person name="Bader C.D."/>
            <person name="Teijaro C.N."/>
            <person name="Fluegel L."/>
            <person name="Davis C.M."/>
            <person name="Simpson J.R."/>
            <person name="Lauterbach L."/>
            <person name="Steele A.D."/>
            <person name="Gui C."/>
            <person name="Meng S."/>
            <person name="Li G."/>
            <person name="Viehrig K."/>
            <person name="Ye F."/>
            <person name="Su P."/>
            <person name="Kiefer A.F."/>
            <person name="Nichols A."/>
            <person name="Cepeda A.J."/>
            <person name="Yan W."/>
            <person name="Fan B."/>
            <person name="Jiang Y."/>
            <person name="Adhikari A."/>
            <person name="Zheng C.-J."/>
            <person name="Schuster L."/>
            <person name="Cowan T.M."/>
            <person name="Smanski M.J."/>
            <person name="Chevrette M.G."/>
            <person name="De Carvalho L.P.S."/>
            <person name="Shen B."/>
        </authorList>
    </citation>
    <scope>NUCLEOTIDE SEQUENCE [LARGE SCALE GENOMIC DNA]</scope>
    <source>
        <strain evidence="1 2">NPDC047833</strain>
    </source>
</reference>
<dbReference type="Pfam" id="PF10604">
    <property type="entry name" value="Polyketide_cyc2"/>
    <property type="match status" value="1"/>
</dbReference>
<dbReference type="InterPro" id="IPR019587">
    <property type="entry name" value="Polyketide_cyclase/dehydratase"/>
</dbReference>